<keyword evidence="2" id="KW-0808">Transferase</keyword>
<evidence type="ECO:0000256" key="2">
    <source>
        <dbReference type="ARBA" id="ARBA00022679"/>
    </source>
</evidence>
<dbReference type="Gene3D" id="3.40.980.20">
    <property type="entry name" value="Four-carbon acid sugar kinase, nucleotide binding domain"/>
    <property type="match status" value="1"/>
</dbReference>
<keyword evidence="3" id="KW-0547">Nucleotide-binding</keyword>
<dbReference type="InterPro" id="IPR031475">
    <property type="entry name" value="NBD_C"/>
</dbReference>
<dbReference type="Gene3D" id="3.40.50.10840">
    <property type="entry name" value="Putative sugar-binding, N-terminal domain"/>
    <property type="match status" value="1"/>
</dbReference>
<name>A0A953I2D4_SYMTR</name>
<organism evidence="9 10">
    <name type="scientific">Symbiobacterium thermophilum</name>
    <dbReference type="NCBI Taxonomy" id="2734"/>
    <lineage>
        <taxon>Bacteria</taxon>
        <taxon>Bacillati</taxon>
        <taxon>Bacillota</taxon>
        <taxon>Clostridia</taxon>
        <taxon>Eubacteriales</taxon>
        <taxon>Symbiobacteriaceae</taxon>
        <taxon>Symbiobacterium</taxon>
    </lineage>
</organism>
<evidence type="ECO:0000313" key="9">
    <source>
        <dbReference type="EMBL" id="MBY6277112.1"/>
    </source>
</evidence>
<gene>
    <name evidence="9" type="ORF">CWE10_13020</name>
</gene>
<evidence type="ECO:0000256" key="3">
    <source>
        <dbReference type="ARBA" id="ARBA00022741"/>
    </source>
</evidence>
<feature type="domain" description="Four-carbon acid sugar kinase nucleotide binding" evidence="8">
    <location>
        <begin position="249"/>
        <end position="406"/>
    </location>
</feature>
<proteinExistence type="inferred from homology"/>
<evidence type="ECO:0000256" key="1">
    <source>
        <dbReference type="ARBA" id="ARBA00005715"/>
    </source>
</evidence>
<feature type="domain" description="Four-carbon acid sugar kinase N-terminal" evidence="7">
    <location>
        <begin position="10"/>
        <end position="235"/>
    </location>
</feature>
<dbReference type="Proteomes" id="UP000732377">
    <property type="component" value="Unassembled WGS sequence"/>
</dbReference>
<evidence type="ECO:0000256" key="4">
    <source>
        <dbReference type="ARBA" id="ARBA00022777"/>
    </source>
</evidence>
<keyword evidence="5" id="KW-0067">ATP-binding</keyword>
<protein>
    <submittedName>
        <fullName evidence="9">Serine kinase</fullName>
    </submittedName>
</protein>
<dbReference type="InterPro" id="IPR042213">
    <property type="entry name" value="NBD_C_sf"/>
</dbReference>
<comment type="caution">
    <text evidence="9">The sequence shown here is derived from an EMBL/GenBank/DDBJ whole genome shotgun (WGS) entry which is preliminary data.</text>
</comment>
<dbReference type="Pfam" id="PF17042">
    <property type="entry name" value="NBD_C"/>
    <property type="match status" value="1"/>
</dbReference>
<sequence>MTSSEHRPAIGVIADDLTGANATGVLLTRTGYPTASLTELRWPEGGLDGYPCIVIATESRAVPADEARRRVADAARLLLDHGRRPMAKRIDSTLRGNLGPEVEAVLEALGPGSVAVLTGAFPASGRTARDGIHYVHGVPLAETEVRHDPLCPVTQSHVPTLVGSQTGLPVAHLPLAAVRAGAEAVARAIAEQARQGVRILCADAETDADIQALGQGMALSGVTCVAADPGPLTAAFVAASVPPVRGRVLVVAGSVTDLTRTQLDHLQAETGARLIQVDAGSLGRGGEDAEAEMRRAVDALAAIPAGEPVIGVRSSEVLSVDPDAAGRIAAGFAEIAARALDRLEGVKGLYTSGGDITVAVCRRLQAGAIQLDAEVLPLAVQGRLVGGLRPGLAIVTKGGLVGDRTAAVTCVRHLIKL</sequence>
<evidence type="ECO:0000259" key="7">
    <source>
        <dbReference type="Pfam" id="PF07005"/>
    </source>
</evidence>
<comment type="similarity">
    <text evidence="1">Belongs to the four-carbon acid sugar kinase family.</text>
</comment>
<accession>A0A953I2D4</accession>
<dbReference type="InterPro" id="IPR037051">
    <property type="entry name" value="4-carb_acid_sugar_kinase_N_sf"/>
</dbReference>
<keyword evidence="6" id="KW-0119">Carbohydrate metabolism</keyword>
<keyword evidence="4 9" id="KW-0418">Kinase</keyword>
<evidence type="ECO:0000313" key="10">
    <source>
        <dbReference type="Proteomes" id="UP000732377"/>
    </source>
</evidence>
<dbReference type="Pfam" id="PF07005">
    <property type="entry name" value="SBD_N"/>
    <property type="match status" value="1"/>
</dbReference>
<dbReference type="EMBL" id="PIUK01000139">
    <property type="protein sequence ID" value="MBY6277112.1"/>
    <property type="molecule type" value="Genomic_DNA"/>
</dbReference>
<evidence type="ECO:0000256" key="6">
    <source>
        <dbReference type="ARBA" id="ARBA00023277"/>
    </source>
</evidence>
<evidence type="ECO:0000256" key="5">
    <source>
        <dbReference type="ARBA" id="ARBA00022840"/>
    </source>
</evidence>
<dbReference type="GO" id="GO:0005524">
    <property type="term" value="F:ATP binding"/>
    <property type="evidence" value="ECO:0007669"/>
    <property type="project" value="UniProtKB-KW"/>
</dbReference>
<dbReference type="GO" id="GO:0016301">
    <property type="term" value="F:kinase activity"/>
    <property type="evidence" value="ECO:0007669"/>
    <property type="project" value="UniProtKB-KW"/>
</dbReference>
<dbReference type="AlphaFoldDB" id="A0A953I2D4"/>
<evidence type="ECO:0000259" key="8">
    <source>
        <dbReference type="Pfam" id="PF17042"/>
    </source>
</evidence>
<dbReference type="RefSeq" id="WP_273380249.1">
    <property type="nucleotide sequence ID" value="NZ_PIUK01000139.1"/>
</dbReference>
<reference evidence="9" key="1">
    <citation type="submission" date="2017-11" db="EMBL/GenBank/DDBJ databases">
        <title>Three new genomes from thermophilic consortium.</title>
        <authorList>
            <person name="Quaggio R."/>
            <person name="Amgarten D."/>
            <person name="Setubal J.C."/>
        </authorList>
    </citation>
    <scope>NUCLEOTIDE SEQUENCE</scope>
    <source>
        <strain evidence="9">ZCTH01-B2</strain>
    </source>
</reference>
<dbReference type="InterPro" id="IPR010737">
    <property type="entry name" value="4-carb_acid_sugar_kinase_N"/>
</dbReference>
<dbReference type="SUPFAM" id="SSF142764">
    <property type="entry name" value="YgbK-like"/>
    <property type="match status" value="1"/>
</dbReference>